<reference evidence="2 3" key="1">
    <citation type="submission" date="2024-03" db="EMBL/GenBank/DDBJ databases">
        <authorList>
            <person name="Martinez-Hernandez J."/>
        </authorList>
    </citation>
    <scope>NUCLEOTIDE SEQUENCE [LARGE SCALE GENOMIC DNA]</scope>
</reference>
<proteinExistence type="predicted"/>
<dbReference type="EMBL" id="CAXHTB010000013">
    <property type="protein sequence ID" value="CAL0317967.1"/>
    <property type="molecule type" value="Genomic_DNA"/>
</dbReference>
<dbReference type="PANTHER" id="PTHR30540">
    <property type="entry name" value="OSMOTIC STRESS POTASSIUM TRANSPORTER"/>
    <property type="match status" value="1"/>
</dbReference>
<protein>
    <recommendedName>
        <fullName evidence="1">K+ potassium transporter C-terminal domain-containing protein</fullName>
    </recommendedName>
</protein>
<dbReference type="GO" id="GO:0016020">
    <property type="term" value="C:membrane"/>
    <property type="evidence" value="ECO:0007669"/>
    <property type="project" value="InterPro"/>
</dbReference>
<sequence>MESESKMWKERKTTRGSLHRLDSLNLEAGKVSISANHSSKAIPISKVELGERYLFRQVEPKEYKIFRCVVRYGYNDLYEDPVEFENQLVENLKEFIRQESFILEIKGKTSTIEQVPILETEMENISQVSNINDISAKEGKSSSSTNTCARVENEIKFIEKAMEKGLVYLLGEAEVVADPKSSIINKVVVNYAYSFLRKNFRQGDKLMAIPRKRLLKVGMTYEI</sequence>
<dbReference type="GO" id="GO:0015079">
    <property type="term" value="F:potassium ion transmembrane transporter activity"/>
    <property type="evidence" value="ECO:0007669"/>
    <property type="project" value="InterPro"/>
</dbReference>
<gene>
    <name evidence="2" type="ORF">LLUT_LOCUS19027</name>
</gene>
<evidence type="ECO:0000313" key="2">
    <source>
        <dbReference type="EMBL" id="CAL0317967.1"/>
    </source>
</evidence>
<feature type="domain" description="K+ potassium transporter C-terminal" evidence="1">
    <location>
        <begin position="43"/>
        <end position="223"/>
    </location>
</feature>
<organism evidence="2 3">
    <name type="scientific">Lupinus luteus</name>
    <name type="common">European yellow lupine</name>
    <dbReference type="NCBI Taxonomy" id="3873"/>
    <lineage>
        <taxon>Eukaryota</taxon>
        <taxon>Viridiplantae</taxon>
        <taxon>Streptophyta</taxon>
        <taxon>Embryophyta</taxon>
        <taxon>Tracheophyta</taxon>
        <taxon>Spermatophyta</taxon>
        <taxon>Magnoliopsida</taxon>
        <taxon>eudicotyledons</taxon>
        <taxon>Gunneridae</taxon>
        <taxon>Pentapetalae</taxon>
        <taxon>rosids</taxon>
        <taxon>fabids</taxon>
        <taxon>Fabales</taxon>
        <taxon>Fabaceae</taxon>
        <taxon>Papilionoideae</taxon>
        <taxon>50 kb inversion clade</taxon>
        <taxon>genistoids sensu lato</taxon>
        <taxon>core genistoids</taxon>
        <taxon>Genisteae</taxon>
        <taxon>Lupinus</taxon>
    </lineage>
</organism>
<name>A0AAV1XAN2_LUPLU</name>
<accession>A0AAV1XAN2</accession>
<dbReference type="PANTHER" id="PTHR30540:SF94">
    <property type="entry name" value="POTASSIUM TRANSPORTER 5"/>
    <property type="match status" value="1"/>
</dbReference>
<evidence type="ECO:0000259" key="1">
    <source>
        <dbReference type="Pfam" id="PF22776"/>
    </source>
</evidence>
<keyword evidence="3" id="KW-1185">Reference proteome</keyword>
<dbReference type="AlphaFoldDB" id="A0AAV1XAN2"/>
<comment type="caution">
    <text evidence="2">The sequence shown here is derived from an EMBL/GenBank/DDBJ whole genome shotgun (WGS) entry which is preliminary data.</text>
</comment>
<dbReference type="Pfam" id="PF22776">
    <property type="entry name" value="K_trans_C"/>
    <property type="match status" value="1"/>
</dbReference>
<dbReference type="Proteomes" id="UP001497480">
    <property type="component" value="Unassembled WGS sequence"/>
</dbReference>
<evidence type="ECO:0000313" key="3">
    <source>
        <dbReference type="Proteomes" id="UP001497480"/>
    </source>
</evidence>
<dbReference type="InterPro" id="IPR003855">
    <property type="entry name" value="K+_transporter"/>
</dbReference>
<dbReference type="InterPro" id="IPR053952">
    <property type="entry name" value="K_trans_C"/>
</dbReference>